<dbReference type="Proteomes" id="UP000198341">
    <property type="component" value="Chromosome 12"/>
</dbReference>
<sequence length="255" mass="29613">MDPLATTERFEREFREALSFNSSLSSSSDKVVKTRIQFALEAVLSATTPRDVYDTKDDEHYPFDSDEKELEKIETLAEFFYQCASVDLYPHAFDVRLENVTNSSSKMSSISEETKASLRSAYVRNKTELTRACRTLAEMEDEKTTEQLEKIEWRMSAETSSRMRQNRGRHREGRDGREEEESEGVGGDRLRYVVKVTLRSVGEKKKNAAAAKRRVEVFECSYETLKKLSEDVEKCREKSEDARARRIRRFVKRPT</sequence>
<name>K8ELM2_9CHLO</name>
<evidence type="ECO:0000256" key="1">
    <source>
        <dbReference type="SAM" id="MobiDB-lite"/>
    </source>
</evidence>
<reference evidence="2 3" key="1">
    <citation type="submission" date="2011-10" db="EMBL/GenBank/DDBJ databases">
        <authorList>
            <person name="Genoscope - CEA"/>
        </authorList>
    </citation>
    <scope>NUCLEOTIDE SEQUENCE [LARGE SCALE GENOMIC DNA]</scope>
    <source>
        <strain evidence="2 3">RCC 1105</strain>
    </source>
</reference>
<proteinExistence type="predicted"/>
<organism evidence="2 3">
    <name type="scientific">Bathycoccus prasinos</name>
    <dbReference type="NCBI Taxonomy" id="41875"/>
    <lineage>
        <taxon>Eukaryota</taxon>
        <taxon>Viridiplantae</taxon>
        <taxon>Chlorophyta</taxon>
        <taxon>Mamiellophyceae</taxon>
        <taxon>Mamiellales</taxon>
        <taxon>Bathycoccaceae</taxon>
        <taxon>Bathycoccus</taxon>
    </lineage>
</organism>
<dbReference type="AlphaFoldDB" id="K8ELM2"/>
<dbReference type="EMBL" id="FO082267">
    <property type="protein sequence ID" value="CCO18936.1"/>
    <property type="molecule type" value="Genomic_DNA"/>
</dbReference>
<dbReference type="GeneID" id="19012599"/>
<gene>
    <name evidence="2" type="ordered locus">Bathy12g00830</name>
</gene>
<evidence type="ECO:0000313" key="3">
    <source>
        <dbReference type="Proteomes" id="UP000198341"/>
    </source>
</evidence>
<keyword evidence="3" id="KW-1185">Reference proteome</keyword>
<feature type="region of interest" description="Disordered" evidence="1">
    <location>
        <begin position="156"/>
        <end position="185"/>
    </location>
</feature>
<dbReference type="RefSeq" id="XP_007509821.1">
    <property type="nucleotide sequence ID" value="XM_007509759.1"/>
</dbReference>
<protein>
    <submittedName>
        <fullName evidence="2">Uncharacterized protein</fullName>
    </submittedName>
</protein>
<accession>K8ELM2</accession>
<dbReference type="KEGG" id="bpg:Bathy12g00830"/>
<evidence type="ECO:0000313" key="2">
    <source>
        <dbReference type="EMBL" id="CCO18936.1"/>
    </source>
</evidence>